<accession>A0ABT8F8V2</accession>
<evidence type="ECO:0000259" key="11">
    <source>
        <dbReference type="Pfam" id="PF13614"/>
    </source>
</evidence>
<evidence type="ECO:0000256" key="6">
    <source>
        <dbReference type="ARBA" id="ARBA00022840"/>
    </source>
</evidence>
<proteinExistence type="inferred from homology"/>
<comment type="caution">
    <text evidence="13">The sequence shown here is derived from an EMBL/GenBank/DDBJ whole genome shotgun (WGS) entry which is preliminary data.</text>
</comment>
<keyword evidence="5" id="KW-0418">Kinase</keyword>
<dbReference type="NCBIfam" id="TIGR01007">
    <property type="entry name" value="eps_fam"/>
    <property type="match status" value="1"/>
</dbReference>
<dbReference type="InterPro" id="IPR005702">
    <property type="entry name" value="Wzc-like_C"/>
</dbReference>
<dbReference type="PANTHER" id="PTHR32309">
    <property type="entry name" value="TYROSINE-PROTEIN KINASE"/>
    <property type="match status" value="1"/>
</dbReference>
<dbReference type="InterPro" id="IPR025669">
    <property type="entry name" value="AAA_dom"/>
</dbReference>
<dbReference type="InterPro" id="IPR032807">
    <property type="entry name" value="GNVR"/>
</dbReference>
<evidence type="ECO:0000256" key="10">
    <source>
        <dbReference type="SAM" id="Phobius"/>
    </source>
</evidence>
<evidence type="ECO:0000256" key="3">
    <source>
        <dbReference type="ARBA" id="ARBA00022679"/>
    </source>
</evidence>
<name>A0ABT8F8V2_9BACT</name>
<dbReference type="Gene3D" id="3.40.50.300">
    <property type="entry name" value="P-loop containing nucleotide triphosphate hydrolases"/>
    <property type="match status" value="1"/>
</dbReference>
<dbReference type="EMBL" id="JAUHJS010000008">
    <property type="protein sequence ID" value="MDN4166820.1"/>
    <property type="molecule type" value="Genomic_DNA"/>
</dbReference>
<dbReference type="Proteomes" id="UP001168552">
    <property type="component" value="Unassembled WGS sequence"/>
</dbReference>
<feature type="transmembrane region" description="Helical" evidence="10">
    <location>
        <begin position="499"/>
        <end position="522"/>
    </location>
</feature>
<feature type="domain" description="AAA" evidence="11">
    <location>
        <begin position="589"/>
        <end position="735"/>
    </location>
</feature>
<dbReference type="GO" id="GO:0004715">
    <property type="term" value="F:non-membrane spanning protein tyrosine kinase activity"/>
    <property type="evidence" value="ECO:0007669"/>
    <property type="project" value="UniProtKB-EC"/>
</dbReference>
<evidence type="ECO:0000256" key="1">
    <source>
        <dbReference type="ARBA" id="ARBA00007316"/>
    </source>
</evidence>
<keyword evidence="10" id="KW-0472">Membrane</keyword>
<dbReference type="InterPro" id="IPR050445">
    <property type="entry name" value="Bact_polysacc_biosynth/exp"/>
</dbReference>
<keyword evidence="14" id="KW-1185">Reference proteome</keyword>
<evidence type="ECO:0000256" key="9">
    <source>
        <dbReference type="SAM" id="Coils"/>
    </source>
</evidence>
<dbReference type="Pfam" id="PF13807">
    <property type="entry name" value="GNVR"/>
    <property type="match status" value="1"/>
</dbReference>
<dbReference type="RefSeq" id="WP_320005356.1">
    <property type="nucleotide sequence ID" value="NZ_JAUHJS010000008.1"/>
</dbReference>
<dbReference type="SUPFAM" id="SSF52540">
    <property type="entry name" value="P-loop containing nucleoside triphosphate hydrolases"/>
    <property type="match status" value="1"/>
</dbReference>
<evidence type="ECO:0000256" key="5">
    <source>
        <dbReference type="ARBA" id="ARBA00022777"/>
    </source>
</evidence>
<dbReference type="CDD" id="cd05387">
    <property type="entry name" value="BY-kinase"/>
    <property type="match status" value="1"/>
</dbReference>
<feature type="transmembrane region" description="Helical" evidence="10">
    <location>
        <begin position="36"/>
        <end position="55"/>
    </location>
</feature>
<dbReference type="InterPro" id="IPR027417">
    <property type="entry name" value="P-loop_NTPase"/>
</dbReference>
<sequence>MERYPYNSSFNHLISENPGFLSDLDKDKFLSVFRKVLPWIILIFLFTNLTAYLVIRWTKPVYEAYSDLKLDVKSEASVLGLNGLMAEEDNSNKLAGEIEIIRSKLFFNKVIESLDLETSYYNYGNVLNEERYRTSPFRALYVISNPAMYDKNIDIDILNEKRYRMSYVLNDKEVSGEYNFNEKVETPDLVVELKLKENVEPENLQLQYFFRANSRPALLSYLDNNLSVEPLNYNANIIRIRFKDHNVRKATDLVNAIDTLYLRYTIEEKNKVNLQKINFLNEQLENTSNKLEEYESYFENFTIQNKTVNLDTDIGRTIAMLEELDSARFQIGLQLEKIKELKQTLNREEENSFLLIQSGINPSFAKRFEEYNTLINERSLLKNSYNENTFAVKKFNQQLAVIKTELNDYLDQWQENLKEQLKQTNQKKSALENSFVTLPAKGTSYNKVKRFYALYEQFYLSLMQKKAEFEIAQAGITTDFKILSSASASSNPITPKVMLIHGIGFVSGLIISILIVLVGYAMHNSVSSQNEIEHLTKAPLLGVVPYYALEKLPETGLIVNKRPKSSISESLRTIRTNMEFLLNTDKSKKVISFTSTISGEGKSFIAANMGAILAFSGHKVLLVDLDMRKPRVHTTMGQEASDKGLSSILINRYLWEDALHQSEVENYHFITSGPTPPNSSELIGSPRFAAMVEEWKQHYDYILFDTPPVGLVSDGLVAMKQADLQLYIIRADYSKKAFLNTVNKLIAMPQFEKMALILNSLKTNSNRGYGYGYGYGAGYYEEPNAPKGLRAIWHNWVHKV</sequence>
<comment type="similarity">
    <text evidence="1">Belongs to the CpsD/CapB family.</text>
</comment>
<evidence type="ECO:0000256" key="8">
    <source>
        <dbReference type="ARBA" id="ARBA00051245"/>
    </source>
</evidence>
<keyword evidence="6" id="KW-0067">ATP-binding</keyword>
<keyword evidence="3 13" id="KW-0808">Transferase</keyword>
<dbReference type="PANTHER" id="PTHR32309:SF13">
    <property type="entry name" value="FERRIC ENTEROBACTIN TRANSPORT PROTEIN FEPE"/>
    <property type="match status" value="1"/>
</dbReference>
<evidence type="ECO:0000256" key="2">
    <source>
        <dbReference type="ARBA" id="ARBA00011903"/>
    </source>
</evidence>
<keyword evidence="10" id="KW-0812">Transmembrane</keyword>
<evidence type="ECO:0000259" key="12">
    <source>
        <dbReference type="Pfam" id="PF13807"/>
    </source>
</evidence>
<protein>
    <recommendedName>
        <fullName evidence="2">non-specific protein-tyrosine kinase</fullName>
        <ecNumber evidence="2">2.7.10.2</ecNumber>
    </recommendedName>
</protein>
<gene>
    <name evidence="13" type="ORF">QWY31_15010</name>
</gene>
<evidence type="ECO:0000313" key="14">
    <source>
        <dbReference type="Proteomes" id="UP001168552"/>
    </source>
</evidence>
<organism evidence="13 14">
    <name type="scientific">Shiella aurantiaca</name>
    <dbReference type="NCBI Taxonomy" id="3058365"/>
    <lineage>
        <taxon>Bacteria</taxon>
        <taxon>Pseudomonadati</taxon>
        <taxon>Bacteroidota</taxon>
        <taxon>Cytophagia</taxon>
        <taxon>Cytophagales</taxon>
        <taxon>Shiellaceae</taxon>
        <taxon>Shiella</taxon>
    </lineage>
</organism>
<dbReference type="EC" id="2.7.10.2" evidence="2"/>
<keyword evidence="7" id="KW-0829">Tyrosine-protein kinase</keyword>
<keyword evidence="10" id="KW-1133">Transmembrane helix</keyword>
<dbReference type="Pfam" id="PF13614">
    <property type="entry name" value="AAA_31"/>
    <property type="match status" value="1"/>
</dbReference>
<keyword evidence="4" id="KW-0547">Nucleotide-binding</keyword>
<feature type="coiled-coil region" evidence="9">
    <location>
        <begin position="392"/>
        <end position="434"/>
    </location>
</feature>
<comment type="catalytic activity">
    <reaction evidence="8">
        <text>L-tyrosyl-[protein] + ATP = O-phospho-L-tyrosyl-[protein] + ADP + H(+)</text>
        <dbReference type="Rhea" id="RHEA:10596"/>
        <dbReference type="Rhea" id="RHEA-COMP:10136"/>
        <dbReference type="Rhea" id="RHEA-COMP:20101"/>
        <dbReference type="ChEBI" id="CHEBI:15378"/>
        <dbReference type="ChEBI" id="CHEBI:30616"/>
        <dbReference type="ChEBI" id="CHEBI:46858"/>
        <dbReference type="ChEBI" id="CHEBI:61978"/>
        <dbReference type="ChEBI" id="CHEBI:456216"/>
        <dbReference type="EC" id="2.7.10.2"/>
    </reaction>
</comment>
<evidence type="ECO:0000313" key="13">
    <source>
        <dbReference type="EMBL" id="MDN4166820.1"/>
    </source>
</evidence>
<reference evidence="13" key="1">
    <citation type="submission" date="2023-06" db="EMBL/GenBank/DDBJ databases">
        <title>Cytophagales bacterium Strain LB-30, isolated from soil.</title>
        <authorList>
            <person name="Liu B."/>
        </authorList>
    </citation>
    <scope>NUCLEOTIDE SEQUENCE</scope>
    <source>
        <strain evidence="13">LB-30</strain>
    </source>
</reference>
<keyword evidence="9" id="KW-0175">Coiled coil</keyword>
<evidence type="ECO:0000256" key="4">
    <source>
        <dbReference type="ARBA" id="ARBA00022741"/>
    </source>
</evidence>
<feature type="domain" description="Tyrosine-protein kinase G-rich" evidence="12">
    <location>
        <begin position="453"/>
        <end position="518"/>
    </location>
</feature>
<evidence type="ECO:0000256" key="7">
    <source>
        <dbReference type="ARBA" id="ARBA00023137"/>
    </source>
</evidence>